<reference evidence="2 3" key="1">
    <citation type="journal article" date="2024" name="Microbiol. Resour. Announc.">
        <title>Genome annotations for the ascomycete fungi Trichoderma harzianum, Trichoderma aggressivum, and Purpureocillium lilacinum.</title>
        <authorList>
            <person name="Beijen E.P.W."/>
            <person name="Ohm R.A."/>
        </authorList>
    </citation>
    <scope>NUCLEOTIDE SEQUENCE [LARGE SCALE GENOMIC DNA]</scope>
    <source>
        <strain evidence="2 3">CBS 150709</strain>
    </source>
</reference>
<feature type="region of interest" description="Disordered" evidence="1">
    <location>
        <begin position="1"/>
        <end position="77"/>
    </location>
</feature>
<sequence length="464" mass="49632">MRMRQSRPRKQDQRPGGYRGRRSEARGATGRKSLIVGDWMGVRRRDARRQQQATETTGGWGETGSPTIASPSEGSAAAKAKSDEAARAAERAIDVIWKTADCRRGRLAGGLPRAAGPLAWVLFPYAARAFRSPGSGNEKALTGRRRGEALSGGCWVGGDGGGRALRLGGDERRRSAARGVEYGDQEPARRRWDLPVAWVGAAARPKTGETPGGRGDGRDPDPVAGRQATPNLTAGGGRFRGYAIIGGLGARSAQKNQDTRAARGGLELFVSIPNGWLGGANGFRLRPLGRKLERGYAAIGSMHAAGRARSSPSAGPAGAHGSSVESRCAEAAARIPTTSQYAAAHFTTLMHIPSACLITEALFLAAVVRVVRKISPALSPNIFHRDELHTQNFFLVLIVFVFQTILSPNDSGSRHCAAGELHEVHETAVCFYFERPRALDDACAIENRRPSRRCYLCLDAFSCG</sequence>
<accession>A0ABR0BP50</accession>
<name>A0ABR0BP50_PURLI</name>
<gene>
    <name evidence="2" type="ORF">Purlil1_9950</name>
</gene>
<evidence type="ECO:0000256" key="1">
    <source>
        <dbReference type="SAM" id="MobiDB-lite"/>
    </source>
</evidence>
<protein>
    <submittedName>
        <fullName evidence="2">Uncharacterized protein</fullName>
    </submittedName>
</protein>
<dbReference type="Proteomes" id="UP001287286">
    <property type="component" value="Unassembled WGS sequence"/>
</dbReference>
<keyword evidence="3" id="KW-1185">Reference proteome</keyword>
<dbReference type="EMBL" id="JAWRVI010000047">
    <property type="protein sequence ID" value="KAK4085790.1"/>
    <property type="molecule type" value="Genomic_DNA"/>
</dbReference>
<feature type="region of interest" description="Disordered" evidence="1">
    <location>
        <begin position="202"/>
        <end position="235"/>
    </location>
</feature>
<proteinExistence type="predicted"/>
<organism evidence="2 3">
    <name type="scientific">Purpureocillium lilacinum</name>
    <name type="common">Paecilomyces lilacinus</name>
    <dbReference type="NCBI Taxonomy" id="33203"/>
    <lineage>
        <taxon>Eukaryota</taxon>
        <taxon>Fungi</taxon>
        <taxon>Dikarya</taxon>
        <taxon>Ascomycota</taxon>
        <taxon>Pezizomycotina</taxon>
        <taxon>Sordariomycetes</taxon>
        <taxon>Hypocreomycetidae</taxon>
        <taxon>Hypocreales</taxon>
        <taxon>Ophiocordycipitaceae</taxon>
        <taxon>Purpureocillium</taxon>
    </lineage>
</organism>
<evidence type="ECO:0000313" key="2">
    <source>
        <dbReference type="EMBL" id="KAK4085790.1"/>
    </source>
</evidence>
<comment type="caution">
    <text evidence="2">The sequence shown here is derived from an EMBL/GenBank/DDBJ whole genome shotgun (WGS) entry which is preliminary data.</text>
</comment>
<evidence type="ECO:0000313" key="3">
    <source>
        <dbReference type="Proteomes" id="UP001287286"/>
    </source>
</evidence>